<keyword evidence="3" id="KW-1185">Reference proteome</keyword>
<dbReference type="Proteomes" id="UP000834106">
    <property type="component" value="Chromosome 2"/>
</dbReference>
<protein>
    <submittedName>
        <fullName evidence="2">Uncharacterized protein</fullName>
    </submittedName>
</protein>
<name>A0AAD1YSI4_9LAMI</name>
<accession>A0AAD1YSI4</accession>
<reference evidence="2" key="1">
    <citation type="submission" date="2023-05" db="EMBL/GenBank/DDBJ databases">
        <authorList>
            <person name="Huff M."/>
        </authorList>
    </citation>
    <scope>NUCLEOTIDE SEQUENCE</scope>
</reference>
<dbReference type="AlphaFoldDB" id="A0AAD1YSI4"/>
<evidence type="ECO:0000313" key="3">
    <source>
        <dbReference type="Proteomes" id="UP000834106"/>
    </source>
</evidence>
<feature type="region of interest" description="Disordered" evidence="1">
    <location>
        <begin position="38"/>
        <end position="104"/>
    </location>
</feature>
<evidence type="ECO:0000313" key="2">
    <source>
        <dbReference type="EMBL" id="CAI9756751.1"/>
    </source>
</evidence>
<dbReference type="EMBL" id="OU503037">
    <property type="protein sequence ID" value="CAI9756751.1"/>
    <property type="molecule type" value="Genomic_DNA"/>
</dbReference>
<proteinExistence type="predicted"/>
<evidence type="ECO:0000256" key="1">
    <source>
        <dbReference type="SAM" id="MobiDB-lite"/>
    </source>
</evidence>
<gene>
    <name evidence="2" type="ORF">FPE_LOCUS4181</name>
</gene>
<feature type="compositionally biased region" description="Basic and acidic residues" evidence="1">
    <location>
        <begin position="44"/>
        <end position="57"/>
    </location>
</feature>
<feature type="compositionally biased region" description="Basic and acidic residues" evidence="1">
    <location>
        <begin position="89"/>
        <end position="104"/>
    </location>
</feature>
<organism evidence="2 3">
    <name type="scientific">Fraxinus pennsylvanica</name>
    <dbReference type="NCBI Taxonomy" id="56036"/>
    <lineage>
        <taxon>Eukaryota</taxon>
        <taxon>Viridiplantae</taxon>
        <taxon>Streptophyta</taxon>
        <taxon>Embryophyta</taxon>
        <taxon>Tracheophyta</taxon>
        <taxon>Spermatophyta</taxon>
        <taxon>Magnoliopsida</taxon>
        <taxon>eudicotyledons</taxon>
        <taxon>Gunneridae</taxon>
        <taxon>Pentapetalae</taxon>
        <taxon>asterids</taxon>
        <taxon>lamiids</taxon>
        <taxon>Lamiales</taxon>
        <taxon>Oleaceae</taxon>
        <taxon>Oleeae</taxon>
        <taxon>Fraxinus</taxon>
    </lineage>
</organism>
<sequence>MGKLFEPSSRYLKVPERRKAISPSKGVATMSNKYTPKADNIAADADKDGINRQREAVSPHLKPLSPHWKRSPVGRRGSPRWEPSSLLRQHAESSLPHRADFPSR</sequence>